<keyword evidence="4" id="KW-1185">Reference proteome</keyword>
<keyword evidence="1" id="KW-0732">Signal</keyword>
<dbReference type="InParanoid" id="T0RN51"/>
<keyword evidence="2" id="KW-0676">Redox-active center</keyword>
<protein>
    <recommendedName>
        <fullName evidence="5">Selenoprotein T</fullName>
    </recommendedName>
</protein>
<dbReference type="RefSeq" id="XP_008615228.1">
    <property type="nucleotide sequence ID" value="XM_008617006.1"/>
</dbReference>
<dbReference type="GO" id="GO:0004791">
    <property type="term" value="F:thioredoxin-disulfide reductase (NADPH) activity"/>
    <property type="evidence" value="ECO:0007669"/>
    <property type="project" value="TreeGrafter"/>
</dbReference>
<dbReference type="EMBL" id="JH767169">
    <property type="protein sequence ID" value="EQC31387.1"/>
    <property type="molecule type" value="Genomic_DNA"/>
</dbReference>
<dbReference type="InterPro" id="IPR019389">
    <property type="entry name" value="Selenoprotein_T"/>
</dbReference>
<dbReference type="Pfam" id="PF10262">
    <property type="entry name" value="Rdx"/>
    <property type="match status" value="1"/>
</dbReference>
<dbReference type="VEuPathDB" id="FungiDB:SDRG_10988"/>
<dbReference type="NCBIfam" id="TIGR02174">
    <property type="entry name" value="CXXU_selWTH"/>
    <property type="match status" value="1"/>
</dbReference>
<proteinExistence type="predicted"/>
<dbReference type="Proteomes" id="UP000030762">
    <property type="component" value="Unassembled WGS sequence"/>
</dbReference>
<reference evidence="3 4" key="1">
    <citation type="submission" date="2012-04" db="EMBL/GenBank/DDBJ databases">
        <title>The Genome Sequence of Saprolegnia declina VS20.</title>
        <authorList>
            <consortium name="The Broad Institute Genome Sequencing Platform"/>
            <person name="Russ C."/>
            <person name="Nusbaum C."/>
            <person name="Tyler B."/>
            <person name="van West P."/>
            <person name="Dieguez-Uribeondo J."/>
            <person name="de Bruijn I."/>
            <person name="Tripathy S."/>
            <person name="Jiang R."/>
            <person name="Young S.K."/>
            <person name="Zeng Q."/>
            <person name="Gargeya S."/>
            <person name="Fitzgerald M."/>
            <person name="Haas B."/>
            <person name="Abouelleil A."/>
            <person name="Alvarado L."/>
            <person name="Arachchi H.M."/>
            <person name="Berlin A."/>
            <person name="Chapman S.B."/>
            <person name="Goldberg J."/>
            <person name="Griggs A."/>
            <person name="Gujja S."/>
            <person name="Hansen M."/>
            <person name="Howarth C."/>
            <person name="Imamovic A."/>
            <person name="Larimer J."/>
            <person name="McCowen C."/>
            <person name="Montmayeur A."/>
            <person name="Murphy C."/>
            <person name="Neiman D."/>
            <person name="Pearson M."/>
            <person name="Priest M."/>
            <person name="Roberts A."/>
            <person name="Saif S."/>
            <person name="Shea T."/>
            <person name="Sisk P."/>
            <person name="Sykes S."/>
            <person name="Wortman J."/>
            <person name="Nusbaum C."/>
            <person name="Birren B."/>
        </authorList>
    </citation>
    <scope>NUCLEOTIDE SEQUENCE [LARGE SCALE GENOMIC DNA]</scope>
    <source>
        <strain evidence="3 4">VS20</strain>
    </source>
</reference>
<dbReference type="GeneID" id="19951715"/>
<dbReference type="Gene3D" id="3.40.30.10">
    <property type="entry name" value="Glutaredoxin"/>
    <property type="match status" value="1"/>
</dbReference>
<evidence type="ECO:0000313" key="3">
    <source>
        <dbReference type="EMBL" id="EQC31387.1"/>
    </source>
</evidence>
<dbReference type="OrthoDB" id="60822at2759"/>
<dbReference type="InterPro" id="IPR011893">
    <property type="entry name" value="Selenoprotein_Rdx-typ"/>
</dbReference>
<dbReference type="PANTHER" id="PTHR13544:SF0">
    <property type="entry name" value="THIOREDOXIN REDUCTASE-LIKE SELENOPROTEIN T"/>
    <property type="match status" value="1"/>
</dbReference>
<dbReference type="InterPro" id="IPR036249">
    <property type="entry name" value="Thioredoxin-like_sf"/>
</dbReference>
<dbReference type="SUPFAM" id="SSF52833">
    <property type="entry name" value="Thioredoxin-like"/>
    <property type="match status" value="1"/>
</dbReference>
<evidence type="ECO:0000256" key="2">
    <source>
        <dbReference type="ARBA" id="ARBA00023284"/>
    </source>
</evidence>
<dbReference type="PANTHER" id="PTHR13544">
    <property type="entry name" value="SELENOPROTEIN T"/>
    <property type="match status" value="1"/>
</dbReference>
<accession>T0RN51</accession>
<dbReference type="AlphaFoldDB" id="T0RN51"/>
<name>T0RN51_SAPDV</name>
<evidence type="ECO:0000256" key="1">
    <source>
        <dbReference type="ARBA" id="ARBA00022729"/>
    </source>
</evidence>
<dbReference type="GO" id="GO:0005789">
    <property type="term" value="C:endoplasmic reticulum membrane"/>
    <property type="evidence" value="ECO:0007669"/>
    <property type="project" value="TreeGrafter"/>
</dbReference>
<organism evidence="3 4">
    <name type="scientific">Saprolegnia diclina (strain VS20)</name>
    <dbReference type="NCBI Taxonomy" id="1156394"/>
    <lineage>
        <taxon>Eukaryota</taxon>
        <taxon>Sar</taxon>
        <taxon>Stramenopiles</taxon>
        <taxon>Oomycota</taxon>
        <taxon>Saprolegniomycetes</taxon>
        <taxon>Saprolegniales</taxon>
        <taxon>Saprolegniaceae</taxon>
        <taxon>Saprolegnia</taxon>
    </lineage>
</organism>
<sequence>MSTKKRAKQANKKSLEVKKTGDVVRVLYDSVSFPAHFSNLETKLTRQFPQLEITSDDYPLPPNKLLLSRLTIALQAILTIVVMFGDQILNAVGLPLPDETLQKYNQYRFVVFPMVMILSPLRQMLTNTGAFEVYINDKQIHSALTTGRSPSFEVVKAALVEAGFKPAAPAAQ</sequence>
<dbReference type="GO" id="GO:0045454">
    <property type="term" value="P:cell redox homeostasis"/>
    <property type="evidence" value="ECO:0007669"/>
    <property type="project" value="TreeGrafter"/>
</dbReference>
<evidence type="ECO:0008006" key="5">
    <source>
        <dbReference type="Google" id="ProtNLM"/>
    </source>
</evidence>
<evidence type="ECO:0000313" key="4">
    <source>
        <dbReference type="Proteomes" id="UP000030762"/>
    </source>
</evidence>
<dbReference type="OMA" id="TPAFYTW"/>
<gene>
    <name evidence="3" type="ORF">SDRG_10988</name>
</gene>